<comment type="caution">
    <text evidence="4">The sequence shown here is derived from an EMBL/GenBank/DDBJ whole genome shotgun (WGS) entry which is preliminary data.</text>
</comment>
<dbReference type="Proteomes" id="UP001224775">
    <property type="component" value="Unassembled WGS sequence"/>
</dbReference>
<dbReference type="GO" id="GO:0016740">
    <property type="term" value="F:transferase activity"/>
    <property type="evidence" value="ECO:0007669"/>
    <property type="project" value="UniProtKB-KW"/>
</dbReference>
<feature type="domain" description="Glycosyl transferase CAP10" evidence="3">
    <location>
        <begin position="296"/>
        <end position="511"/>
    </location>
</feature>
<name>A0AAD8YHC4_9STRA</name>
<dbReference type="Pfam" id="PF05686">
    <property type="entry name" value="Glyco_transf_90"/>
    <property type="match status" value="1"/>
</dbReference>
<organism evidence="4 5">
    <name type="scientific">Skeletonema marinoi</name>
    <dbReference type="NCBI Taxonomy" id="267567"/>
    <lineage>
        <taxon>Eukaryota</taxon>
        <taxon>Sar</taxon>
        <taxon>Stramenopiles</taxon>
        <taxon>Ochrophyta</taxon>
        <taxon>Bacillariophyta</taxon>
        <taxon>Coscinodiscophyceae</taxon>
        <taxon>Thalassiosirophycidae</taxon>
        <taxon>Thalassiosirales</taxon>
        <taxon>Skeletonemataceae</taxon>
        <taxon>Skeletonema</taxon>
        <taxon>Skeletonema marinoi-dohrnii complex</taxon>
    </lineage>
</organism>
<evidence type="ECO:0000256" key="2">
    <source>
        <dbReference type="ARBA" id="ARBA00022679"/>
    </source>
</evidence>
<protein>
    <submittedName>
        <fullName evidence="4">Lipopolysaccharide-modifying protein</fullName>
    </submittedName>
</protein>
<proteinExistence type="inferred from homology"/>
<dbReference type="AlphaFoldDB" id="A0AAD8YHC4"/>
<reference evidence="4" key="1">
    <citation type="submission" date="2023-06" db="EMBL/GenBank/DDBJ databases">
        <title>Survivors Of The Sea: Transcriptome response of Skeletonema marinoi to long-term dormancy.</title>
        <authorList>
            <person name="Pinder M.I.M."/>
            <person name="Kourtchenko O."/>
            <person name="Robertson E.K."/>
            <person name="Larsson T."/>
            <person name="Maumus F."/>
            <person name="Osuna-Cruz C.M."/>
            <person name="Vancaester E."/>
            <person name="Stenow R."/>
            <person name="Vandepoele K."/>
            <person name="Ploug H."/>
            <person name="Bruchert V."/>
            <person name="Godhe A."/>
            <person name="Topel M."/>
        </authorList>
    </citation>
    <scope>NUCLEOTIDE SEQUENCE</scope>
    <source>
        <strain evidence="4">R05AC</strain>
    </source>
</reference>
<dbReference type="PANTHER" id="PTHR12203">
    <property type="entry name" value="KDEL LYS-ASP-GLU-LEU CONTAINING - RELATED"/>
    <property type="match status" value="1"/>
</dbReference>
<accession>A0AAD8YHC4</accession>
<dbReference type="SMART" id="SM00672">
    <property type="entry name" value="CAP10"/>
    <property type="match status" value="1"/>
</dbReference>
<sequence length="572" mass="64343">MSSSPASSQVHNMQSHRQSSRQRLVLLAIGCAAALLASMYTLGPTVSLDDSSFSVSRRLQTQLGMYIDPKSVDIKQFSEEHIYQNNNNLVTADIDNNNPTITTYTDLVHNEIELPKYTLQQVIEEAKTMRSKYAILRYDPTTDKFTGYYYKNERWVPGCYKLMHSLSALTVLLRAIFPERFTPDSPEFIMGVSSGDYPAMVDQACIYRDQDGPCDEVGGLRAPVLHFGSVFRKAMFPNMIAMPMPGEHLDCFVSWSTSKEVCGQFKPQPHIGGPGLVFGEGLSYDELTPQVIWRGTDFPFLNLFSSLDQPDYEDYIEDNIDLNAANPLADAITVMRENYSMLVPRWQGVVLTAEAEQEALQTNSLPKVNIKFSSAKGKGKPAAVGNPKYKQWEEIGFPLAGHGMPPEEMSKFKYHIDIGGGGGTTWTGTTGKLAMPGLLFHHITPTKDYIHDHLLPWVHYVPVQSDLSDLREKVDWAETHTDEARKIAESATEFMRQMGTPEGYENLFVEDVVKPLKGVIDAYVPGSQGEWEKVFKKSFEPFIECPNGDVGKLFRWQATMKHMCKKWEPKLS</sequence>
<evidence type="ECO:0000256" key="1">
    <source>
        <dbReference type="ARBA" id="ARBA00010118"/>
    </source>
</evidence>
<keyword evidence="2" id="KW-0808">Transferase</keyword>
<gene>
    <name evidence="4" type="ORF">QTG54_003473</name>
</gene>
<dbReference type="InterPro" id="IPR006598">
    <property type="entry name" value="CAP10"/>
</dbReference>
<evidence type="ECO:0000313" key="4">
    <source>
        <dbReference type="EMBL" id="KAK1745549.1"/>
    </source>
</evidence>
<evidence type="ECO:0000259" key="3">
    <source>
        <dbReference type="SMART" id="SM00672"/>
    </source>
</evidence>
<keyword evidence="5" id="KW-1185">Reference proteome</keyword>
<dbReference type="InterPro" id="IPR051091">
    <property type="entry name" value="O-Glucosyltr/Glycosyltrsf_90"/>
</dbReference>
<comment type="similarity">
    <text evidence="1">Belongs to the glycosyltransferase 90 family.</text>
</comment>
<dbReference type="EMBL" id="JATAAI010000005">
    <property type="protein sequence ID" value="KAK1745549.1"/>
    <property type="molecule type" value="Genomic_DNA"/>
</dbReference>
<evidence type="ECO:0000313" key="5">
    <source>
        <dbReference type="Proteomes" id="UP001224775"/>
    </source>
</evidence>
<dbReference type="PANTHER" id="PTHR12203:SF35">
    <property type="entry name" value="PROTEIN O-GLUCOSYLTRANSFERASE 1"/>
    <property type="match status" value="1"/>
</dbReference>